<proteinExistence type="predicted"/>
<feature type="transmembrane region" description="Helical" evidence="2">
    <location>
        <begin position="24"/>
        <end position="43"/>
    </location>
</feature>
<organism evidence="3 4">
    <name type="scientific">Corynebacterium tuscaniense</name>
    <dbReference type="NCBI Taxonomy" id="302449"/>
    <lineage>
        <taxon>Bacteria</taxon>
        <taxon>Bacillati</taxon>
        <taxon>Actinomycetota</taxon>
        <taxon>Actinomycetes</taxon>
        <taxon>Mycobacteriales</taxon>
        <taxon>Corynebacteriaceae</taxon>
        <taxon>Corynebacterium</taxon>
    </lineage>
</organism>
<evidence type="ECO:0000256" key="2">
    <source>
        <dbReference type="SAM" id="Phobius"/>
    </source>
</evidence>
<name>A0A2N6T4C2_9CORY</name>
<feature type="region of interest" description="Disordered" evidence="1">
    <location>
        <begin position="157"/>
        <end position="209"/>
    </location>
</feature>
<dbReference type="Proteomes" id="UP000235836">
    <property type="component" value="Unassembled WGS sequence"/>
</dbReference>
<feature type="transmembrane region" description="Helical" evidence="2">
    <location>
        <begin position="93"/>
        <end position="112"/>
    </location>
</feature>
<evidence type="ECO:0000256" key="1">
    <source>
        <dbReference type="SAM" id="MobiDB-lite"/>
    </source>
</evidence>
<sequence length="209" mass="22649">MLNGATLTPEKPLATRLDLGWRKWVLVAVIGVYVVTLFLPYAAGIPGWQVLSFTEPAEAHIALAERVFTLVSFASLVVFSVLALVLRHTSPAMVAWMTGCVSLAAALLGTWMRQTGTAGGSTGAGMYLAIVCLIVAVPILTSAWLRRDPEQTRYEELRRANPEANPVADVQTAATRAHTHADSTPEVPAHLVDDRRAQARERHQNSKGE</sequence>
<dbReference type="RefSeq" id="WP_102724100.1">
    <property type="nucleotide sequence ID" value="NZ_JBHRZL010000039.1"/>
</dbReference>
<keyword evidence="2" id="KW-1133">Transmembrane helix</keyword>
<dbReference type="EMBL" id="PNHG01000009">
    <property type="protein sequence ID" value="PMC64157.1"/>
    <property type="molecule type" value="Genomic_DNA"/>
</dbReference>
<protein>
    <submittedName>
        <fullName evidence="3">Uncharacterized protein</fullName>
    </submittedName>
</protein>
<keyword evidence="4" id="KW-1185">Reference proteome</keyword>
<comment type="caution">
    <text evidence="3">The sequence shown here is derived from an EMBL/GenBank/DDBJ whole genome shotgun (WGS) entry which is preliminary data.</text>
</comment>
<reference evidence="3 4" key="1">
    <citation type="submission" date="2017-09" db="EMBL/GenBank/DDBJ databases">
        <title>Bacterial strain isolated from the female urinary microbiota.</title>
        <authorList>
            <person name="Thomas-White K."/>
            <person name="Kumar N."/>
            <person name="Forster S."/>
            <person name="Putonti C."/>
            <person name="Lawley T."/>
            <person name="Wolfe A.J."/>
        </authorList>
    </citation>
    <scope>NUCLEOTIDE SEQUENCE [LARGE SCALE GENOMIC DNA]</scope>
    <source>
        <strain evidence="3 4">UMB0792</strain>
    </source>
</reference>
<keyword evidence="2" id="KW-0812">Transmembrane</keyword>
<keyword evidence="2" id="KW-0472">Membrane</keyword>
<accession>A0A2N6T4C2</accession>
<feature type="transmembrane region" description="Helical" evidence="2">
    <location>
        <begin position="124"/>
        <end position="145"/>
    </location>
</feature>
<evidence type="ECO:0000313" key="4">
    <source>
        <dbReference type="Proteomes" id="UP000235836"/>
    </source>
</evidence>
<gene>
    <name evidence="3" type="ORF">CJ203_07075</name>
</gene>
<feature type="transmembrane region" description="Helical" evidence="2">
    <location>
        <begin position="63"/>
        <end position="86"/>
    </location>
</feature>
<evidence type="ECO:0000313" key="3">
    <source>
        <dbReference type="EMBL" id="PMC64157.1"/>
    </source>
</evidence>
<feature type="compositionally biased region" description="Basic and acidic residues" evidence="1">
    <location>
        <begin position="191"/>
        <end position="209"/>
    </location>
</feature>
<dbReference type="AlphaFoldDB" id="A0A2N6T4C2"/>